<organism evidence="1 2">
    <name type="scientific">Nostocoides veronense</name>
    <dbReference type="NCBI Taxonomy" id="330836"/>
    <lineage>
        <taxon>Bacteria</taxon>
        <taxon>Bacillati</taxon>
        <taxon>Actinomycetota</taxon>
        <taxon>Actinomycetes</taxon>
        <taxon>Micrococcales</taxon>
        <taxon>Intrasporangiaceae</taxon>
        <taxon>Nostocoides</taxon>
    </lineage>
</organism>
<evidence type="ECO:0000313" key="1">
    <source>
        <dbReference type="EMBL" id="GAA1788766.1"/>
    </source>
</evidence>
<dbReference type="Proteomes" id="UP001499938">
    <property type="component" value="Unassembled WGS sequence"/>
</dbReference>
<reference evidence="1 2" key="1">
    <citation type="journal article" date="2019" name="Int. J. Syst. Evol. Microbiol.">
        <title>The Global Catalogue of Microorganisms (GCM) 10K type strain sequencing project: providing services to taxonomists for standard genome sequencing and annotation.</title>
        <authorList>
            <consortium name="The Broad Institute Genomics Platform"/>
            <consortium name="The Broad Institute Genome Sequencing Center for Infectious Disease"/>
            <person name="Wu L."/>
            <person name="Ma J."/>
        </authorList>
    </citation>
    <scope>NUCLEOTIDE SEQUENCE [LARGE SCALE GENOMIC DNA]</scope>
    <source>
        <strain evidence="1 2">JCM 15592</strain>
    </source>
</reference>
<comment type="caution">
    <text evidence="1">The sequence shown here is derived from an EMBL/GenBank/DDBJ whole genome shotgun (WGS) entry which is preliminary data.</text>
</comment>
<protein>
    <submittedName>
        <fullName evidence="1">Uncharacterized protein</fullName>
    </submittedName>
</protein>
<proteinExistence type="predicted"/>
<keyword evidence="2" id="KW-1185">Reference proteome</keyword>
<evidence type="ECO:0000313" key="2">
    <source>
        <dbReference type="Proteomes" id="UP001499938"/>
    </source>
</evidence>
<gene>
    <name evidence="1" type="ORF">GCM10009811_12090</name>
</gene>
<sequence length="78" mass="8141">MRPLTAECPSAAVSGDADRWRLALVIDSPAVGGVAETLRAHGWSGQVDGDLLHMWSVYEGDAAGVNHRVGEGRGAGTR</sequence>
<name>A0ABN2LHD0_9MICO</name>
<accession>A0ABN2LHD0</accession>
<dbReference type="EMBL" id="BAAAPO010000021">
    <property type="protein sequence ID" value="GAA1788766.1"/>
    <property type="molecule type" value="Genomic_DNA"/>
</dbReference>